<accession>A0A6J7WM03</accession>
<dbReference type="EMBL" id="LR798243">
    <property type="protein sequence ID" value="CAB5214578.1"/>
    <property type="molecule type" value="Genomic_DNA"/>
</dbReference>
<sequence>MIKHAFIVTSAINSKFGVFKPTQRLQQTLATVASIRQRVPDAKIIIMECCGEPIKPEQENLLRTNCDIFVDYSHNEEVQALYDNDNWDVVKNGTEIMCFGRALAVLQHEGMLKDCDRIHKMSGRYLLTDDFDPATYEDSTVVDKIVIGPKYKSQFSIEVTTVPLQYMARLWSWPNSRIDEVVEVYSDSFIFFAERLAAGGYVDIEHVLYKFLNPDHVHEVQNLGVEGQIAPTGAAIKN</sequence>
<evidence type="ECO:0000313" key="1">
    <source>
        <dbReference type="EMBL" id="CAB5214578.1"/>
    </source>
</evidence>
<name>A0A6J7WM03_9CAUD</name>
<gene>
    <name evidence="1" type="ORF">UFOVP190_174</name>
</gene>
<protein>
    <submittedName>
        <fullName evidence="1">Uncharacterized protein</fullName>
    </submittedName>
</protein>
<reference evidence="1" key="1">
    <citation type="submission" date="2020-05" db="EMBL/GenBank/DDBJ databases">
        <authorList>
            <person name="Chiriac C."/>
            <person name="Salcher M."/>
            <person name="Ghai R."/>
            <person name="Kavagutti S V."/>
        </authorList>
    </citation>
    <scope>NUCLEOTIDE SEQUENCE</scope>
</reference>
<organism evidence="1">
    <name type="scientific">uncultured Caudovirales phage</name>
    <dbReference type="NCBI Taxonomy" id="2100421"/>
    <lineage>
        <taxon>Viruses</taxon>
        <taxon>Duplodnaviria</taxon>
        <taxon>Heunggongvirae</taxon>
        <taxon>Uroviricota</taxon>
        <taxon>Caudoviricetes</taxon>
        <taxon>Peduoviridae</taxon>
        <taxon>Maltschvirus</taxon>
        <taxon>Maltschvirus maltsch</taxon>
    </lineage>
</organism>
<proteinExistence type="predicted"/>